<dbReference type="Proteomes" id="UP001321473">
    <property type="component" value="Unassembled WGS sequence"/>
</dbReference>
<dbReference type="GO" id="GO:0016887">
    <property type="term" value="F:ATP hydrolysis activity"/>
    <property type="evidence" value="ECO:0007669"/>
    <property type="project" value="InterPro"/>
</dbReference>
<dbReference type="InterPro" id="IPR003439">
    <property type="entry name" value="ABC_transporter-like_ATP-bd"/>
</dbReference>
<dbReference type="InterPro" id="IPR050173">
    <property type="entry name" value="ABC_transporter_C-like"/>
</dbReference>
<evidence type="ECO:0000256" key="3">
    <source>
        <dbReference type="ARBA" id="ARBA00022741"/>
    </source>
</evidence>
<evidence type="ECO:0000259" key="5">
    <source>
        <dbReference type="Pfam" id="PF00005"/>
    </source>
</evidence>
<dbReference type="SUPFAM" id="SSF52540">
    <property type="entry name" value="P-loop containing nucleoside triphosphate hydrolases"/>
    <property type="match status" value="1"/>
</dbReference>
<keyword evidence="3" id="KW-0547">Nucleotide-binding</keyword>
<dbReference type="GO" id="GO:0016020">
    <property type="term" value="C:membrane"/>
    <property type="evidence" value="ECO:0007669"/>
    <property type="project" value="TreeGrafter"/>
</dbReference>
<evidence type="ECO:0000313" key="7">
    <source>
        <dbReference type="Proteomes" id="UP001321473"/>
    </source>
</evidence>
<dbReference type="Pfam" id="PF00005">
    <property type="entry name" value="ABC_tran"/>
    <property type="match status" value="1"/>
</dbReference>
<proteinExistence type="predicted"/>
<dbReference type="GO" id="GO:0012505">
    <property type="term" value="C:endomembrane system"/>
    <property type="evidence" value="ECO:0007669"/>
    <property type="project" value="UniProtKB-SubCell"/>
</dbReference>
<protein>
    <recommendedName>
        <fullName evidence="5">ABC transporter domain-containing protein</fullName>
    </recommendedName>
</protein>
<dbReference type="GO" id="GO:0042626">
    <property type="term" value="F:ATPase-coupled transmembrane transporter activity"/>
    <property type="evidence" value="ECO:0007669"/>
    <property type="project" value="TreeGrafter"/>
</dbReference>
<dbReference type="PANTHER" id="PTHR24223">
    <property type="entry name" value="ATP-BINDING CASSETTE SUB-FAMILY C"/>
    <property type="match status" value="1"/>
</dbReference>
<dbReference type="EMBL" id="JARKHS020011202">
    <property type="protein sequence ID" value="KAK8778007.1"/>
    <property type="molecule type" value="Genomic_DNA"/>
</dbReference>
<sequence>MLYLRTCLGSIYLKRCSFAWGSGATCPGNFPEAVLRDVSFMLRPGSLVALVGSIGSGKSALLAALQGDLRILSGSCCVKGSVAYVPQIACIYNMSIRDNILFGKPLNVTLYEHVLSACDLLKDMAAFPAGDLTEVGQK</sequence>
<feature type="domain" description="ABC transporter" evidence="5">
    <location>
        <begin position="35"/>
        <end position="81"/>
    </location>
</feature>
<keyword evidence="2" id="KW-0677">Repeat</keyword>
<dbReference type="GO" id="GO:0005524">
    <property type="term" value="F:ATP binding"/>
    <property type="evidence" value="ECO:0007669"/>
    <property type="project" value="UniProtKB-KW"/>
</dbReference>
<gene>
    <name evidence="6" type="ORF">V5799_020652</name>
</gene>
<dbReference type="PANTHER" id="PTHR24223:SF443">
    <property type="entry name" value="MULTIDRUG-RESISTANCE LIKE PROTEIN 1, ISOFORM I"/>
    <property type="match status" value="1"/>
</dbReference>
<evidence type="ECO:0000313" key="6">
    <source>
        <dbReference type="EMBL" id="KAK8778007.1"/>
    </source>
</evidence>
<evidence type="ECO:0000256" key="1">
    <source>
        <dbReference type="ARBA" id="ARBA00004127"/>
    </source>
</evidence>
<comment type="subcellular location">
    <subcellularLocation>
        <location evidence="1">Endomembrane system</location>
        <topology evidence="1">Multi-pass membrane protein</topology>
    </subcellularLocation>
</comment>
<organism evidence="6 7">
    <name type="scientific">Amblyomma americanum</name>
    <name type="common">Lone star tick</name>
    <dbReference type="NCBI Taxonomy" id="6943"/>
    <lineage>
        <taxon>Eukaryota</taxon>
        <taxon>Metazoa</taxon>
        <taxon>Ecdysozoa</taxon>
        <taxon>Arthropoda</taxon>
        <taxon>Chelicerata</taxon>
        <taxon>Arachnida</taxon>
        <taxon>Acari</taxon>
        <taxon>Parasitiformes</taxon>
        <taxon>Ixodida</taxon>
        <taxon>Ixodoidea</taxon>
        <taxon>Ixodidae</taxon>
        <taxon>Amblyomminae</taxon>
        <taxon>Amblyomma</taxon>
    </lineage>
</organism>
<dbReference type="Gene3D" id="3.40.50.300">
    <property type="entry name" value="P-loop containing nucleotide triphosphate hydrolases"/>
    <property type="match status" value="1"/>
</dbReference>
<dbReference type="AlphaFoldDB" id="A0AAQ4ETG7"/>
<keyword evidence="7" id="KW-1185">Reference proteome</keyword>
<evidence type="ECO:0000256" key="4">
    <source>
        <dbReference type="ARBA" id="ARBA00022840"/>
    </source>
</evidence>
<comment type="caution">
    <text evidence="6">The sequence shown here is derived from an EMBL/GenBank/DDBJ whole genome shotgun (WGS) entry which is preliminary data.</text>
</comment>
<dbReference type="InterPro" id="IPR027417">
    <property type="entry name" value="P-loop_NTPase"/>
</dbReference>
<evidence type="ECO:0000256" key="2">
    <source>
        <dbReference type="ARBA" id="ARBA00022737"/>
    </source>
</evidence>
<keyword evidence="4" id="KW-0067">ATP-binding</keyword>
<reference evidence="6 7" key="1">
    <citation type="journal article" date="2023" name="Arcadia Sci">
        <title>De novo assembly of a long-read Amblyomma americanum tick genome.</title>
        <authorList>
            <person name="Chou S."/>
            <person name="Poskanzer K.E."/>
            <person name="Rollins M."/>
            <person name="Thuy-Boun P.S."/>
        </authorList>
    </citation>
    <scope>NUCLEOTIDE SEQUENCE [LARGE SCALE GENOMIC DNA]</scope>
    <source>
        <strain evidence="6">F_SG_1</strain>
        <tissue evidence="6">Salivary glands</tissue>
    </source>
</reference>
<feature type="non-terminal residue" evidence="6">
    <location>
        <position position="138"/>
    </location>
</feature>
<accession>A0AAQ4ETG7</accession>
<name>A0AAQ4ETG7_AMBAM</name>